<keyword evidence="4" id="KW-1133">Transmembrane helix</keyword>
<dbReference type="EMBL" id="LT629758">
    <property type="protein sequence ID" value="SDT53187.1"/>
    <property type="molecule type" value="Genomic_DNA"/>
</dbReference>
<organism evidence="6 7">
    <name type="scientific">Actinoplanes derwentensis</name>
    <dbReference type="NCBI Taxonomy" id="113562"/>
    <lineage>
        <taxon>Bacteria</taxon>
        <taxon>Bacillati</taxon>
        <taxon>Actinomycetota</taxon>
        <taxon>Actinomycetes</taxon>
        <taxon>Micromonosporales</taxon>
        <taxon>Micromonosporaceae</taxon>
        <taxon>Actinoplanes</taxon>
    </lineage>
</organism>
<feature type="compositionally biased region" description="Polar residues" evidence="3">
    <location>
        <begin position="214"/>
        <end position="234"/>
    </location>
</feature>
<dbReference type="InterPro" id="IPR003961">
    <property type="entry name" value="FN3_dom"/>
</dbReference>
<keyword evidence="7" id="KW-1185">Reference proteome</keyword>
<feature type="compositionally biased region" description="Low complexity" evidence="3">
    <location>
        <begin position="247"/>
        <end position="273"/>
    </location>
</feature>
<dbReference type="Proteomes" id="UP000198688">
    <property type="component" value="Chromosome I"/>
</dbReference>
<keyword evidence="1" id="KW-0326">Glycosidase</keyword>
<dbReference type="STRING" id="113562.SAMN04489716_4338"/>
<feature type="compositionally biased region" description="Low complexity" evidence="3">
    <location>
        <begin position="135"/>
        <end position="154"/>
    </location>
</feature>
<feature type="compositionally biased region" description="Polar residues" evidence="3">
    <location>
        <begin position="173"/>
        <end position="186"/>
    </location>
</feature>
<feature type="compositionally biased region" description="Polar residues" evidence="3">
    <location>
        <begin position="352"/>
        <end position="379"/>
    </location>
</feature>
<dbReference type="AlphaFoldDB" id="A0A1H2B540"/>
<evidence type="ECO:0000256" key="4">
    <source>
        <dbReference type="SAM" id="Phobius"/>
    </source>
</evidence>
<dbReference type="SUPFAM" id="SSF48452">
    <property type="entry name" value="TPR-like"/>
    <property type="match status" value="1"/>
</dbReference>
<feature type="domain" description="Fibronectin type-III" evidence="5">
    <location>
        <begin position="441"/>
        <end position="527"/>
    </location>
</feature>
<dbReference type="CDD" id="cd00063">
    <property type="entry name" value="FN3"/>
    <property type="match status" value="1"/>
</dbReference>
<feature type="compositionally biased region" description="Polar residues" evidence="3">
    <location>
        <begin position="421"/>
        <end position="431"/>
    </location>
</feature>
<evidence type="ECO:0000259" key="5">
    <source>
        <dbReference type="PROSITE" id="PS50853"/>
    </source>
</evidence>
<feature type="compositionally biased region" description="Basic and acidic residues" evidence="3">
    <location>
        <begin position="188"/>
        <end position="200"/>
    </location>
</feature>
<dbReference type="PROSITE" id="PS50853">
    <property type="entry name" value="FN3"/>
    <property type="match status" value="1"/>
</dbReference>
<dbReference type="InterPro" id="IPR013783">
    <property type="entry name" value="Ig-like_fold"/>
</dbReference>
<dbReference type="Pfam" id="PF13424">
    <property type="entry name" value="TPR_12"/>
    <property type="match status" value="1"/>
</dbReference>
<evidence type="ECO:0000256" key="1">
    <source>
        <dbReference type="ARBA" id="ARBA00023295"/>
    </source>
</evidence>
<keyword evidence="4" id="KW-0472">Membrane</keyword>
<evidence type="ECO:0000313" key="6">
    <source>
        <dbReference type="EMBL" id="SDT53187.1"/>
    </source>
</evidence>
<proteinExistence type="predicted"/>
<keyword evidence="2" id="KW-0624">Polysaccharide degradation</keyword>
<feature type="region of interest" description="Disordered" evidence="3">
    <location>
        <begin position="421"/>
        <end position="442"/>
    </location>
</feature>
<evidence type="ECO:0000256" key="3">
    <source>
        <dbReference type="SAM" id="MobiDB-lite"/>
    </source>
</evidence>
<feature type="transmembrane region" description="Helical" evidence="4">
    <location>
        <begin position="391"/>
        <end position="416"/>
    </location>
</feature>
<dbReference type="Gene3D" id="1.25.40.10">
    <property type="entry name" value="Tetratricopeptide repeat domain"/>
    <property type="match status" value="1"/>
</dbReference>
<keyword evidence="1" id="KW-0378">Hydrolase</keyword>
<feature type="region of interest" description="Disordered" evidence="3">
    <location>
        <begin position="115"/>
        <end position="382"/>
    </location>
</feature>
<protein>
    <recommendedName>
        <fullName evidence="5">Fibronectin type-III domain-containing protein</fullName>
    </recommendedName>
</protein>
<evidence type="ECO:0000256" key="2">
    <source>
        <dbReference type="ARBA" id="ARBA00023326"/>
    </source>
</evidence>
<sequence>MLLERTVEVGREKLGEDEPDVLSAQRELAGVYLRTDDPMAARRVLEDAYAAGQWRLGDSDPLMLHISHDLGVVAQELGNKHEARKAFGRVLANGPAVLGDGHEFVAQARGYLGEEPSGATVRPEIAPSPAPAPPADSQATPTDVPNPVTPDPITSQTDSAGTDGAAHVPTIPQPSHQHSGQTTAQQKAEPDARTAMERSTEMLPIARPVDSRQADTGQGATQSGHVDRQASAQSGPAVIRPKVPEIQAQAGYGQGQAAQSGQTGHAQGQTAQGGQTGHAQGGHTGHAADQHQHGGYATGQGYPADQQQGTYQGQQGYQSQQGQQSQQSQQGQGYSTAGYGQTGHPGVWQQVPAPNTGWQQAPVPNQGWPNQPQVPTVQATPYPAQKTGGRAVAIGLTAVATLVSALAVVALVVVLADRSQNTATEGDQTPAPTGPVLAGEPPTDVTLDDRGVEVNVTWRDPTGGKNGFIVSMAREGQQLRPVAPVGPGTTSSLVNGLNPDLEYCFAVVAVYSTKQFASSKQVCTERQ</sequence>
<dbReference type="SUPFAM" id="SSF49265">
    <property type="entry name" value="Fibronectin type III"/>
    <property type="match status" value="1"/>
</dbReference>
<dbReference type="Gene3D" id="2.60.40.10">
    <property type="entry name" value="Immunoglobulins"/>
    <property type="match status" value="1"/>
</dbReference>
<dbReference type="GO" id="GO:0016798">
    <property type="term" value="F:hydrolase activity, acting on glycosyl bonds"/>
    <property type="evidence" value="ECO:0007669"/>
    <property type="project" value="UniProtKB-KW"/>
</dbReference>
<name>A0A1H2B540_9ACTN</name>
<keyword evidence="2" id="KW-0119">Carbohydrate metabolism</keyword>
<reference evidence="6 7" key="1">
    <citation type="submission" date="2016-10" db="EMBL/GenBank/DDBJ databases">
        <authorList>
            <person name="de Groot N.N."/>
        </authorList>
    </citation>
    <scope>NUCLEOTIDE SEQUENCE [LARGE SCALE GENOMIC DNA]</scope>
    <source>
        <strain evidence="6 7">DSM 43941</strain>
    </source>
</reference>
<dbReference type="InterPro" id="IPR036116">
    <property type="entry name" value="FN3_sf"/>
</dbReference>
<feature type="compositionally biased region" description="Gly residues" evidence="3">
    <location>
        <begin position="274"/>
        <end position="284"/>
    </location>
</feature>
<accession>A0A1H2B540</accession>
<gene>
    <name evidence="6" type="ORF">SAMN04489716_4338</name>
</gene>
<feature type="compositionally biased region" description="Low complexity" evidence="3">
    <location>
        <begin position="306"/>
        <end position="339"/>
    </location>
</feature>
<dbReference type="InterPro" id="IPR011990">
    <property type="entry name" value="TPR-like_helical_dom_sf"/>
</dbReference>
<evidence type="ECO:0000313" key="7">
    <source>
        <dbReference type="Proteomes" id="UP000198688"/>
    </source>
</evidence>
<keyword evidence="4" id="KW-0812">Transmembrane</keyword>
<dbReference type="GO" id="GO:0000272">
    <property type="term" value="P:polysaccharide catabolic process"/>
    <property type="evidence" value="ECO:0007669"/>
    <property type="project" value="UniProtKB-KW"/>
</dbReference>